<accession>A0AAN5I3D0</accession>
<feature type="non-terminal residue" evidence="2">
    <location>
        <position position="1"/>
    </location>
</feature>
<evidence type="ECO:0000256" key="1">
    <source>
        <dbReference type="SAM" id="MobiDB-lite"/>
    </source>
</evidence>
<sequence length="97" mass="10465">IVVISRDSSGESAATLTTPTAEGAAEVGNEGRAMEWVEEERERGGSAFMGFLIPGLLPLFFIDRSGDALERGMRVERVAIVRWTILAFFLTPSSSSS</sequence>
<dbReference type="Proteomes" id="UP001328107">
    <property type="component" value="Unassembled WGS sequence"/>
</dbReference>
<dbReference type="AlphaFoldDB" id="A0AAN5I3D0"/>
<evidence type="ECO:0000313" key="2">
    <source>
        <dbReference type="EMBL" id="GMR50532.1"/>
    </source>
</evidence>
<protein>
    <submittedName>
        <fullName evidence="2">Uncharacterized protein</fullName>
    </submittedName>
</protein>
<feature type="region of interest" description="Disordered" evidence="1">
    <location>
        <begin position="1"/>
        <end position="23"/>
    </location>
</feature>
<evidence type="ECO:0000313" key="3">
    <source>
        <dbReference type="Proteomes" id="UP001328107"/>
    </source>
</evidence>
<feature type="compositionally biased region" description="Polar residues" evidence="1">
    <location>
        <begin position="1"/>
        <end position="20"/>
    </location>
</feature>
<gene>
    <name evidence="2" type="ORF">PMAYCL1PPCAC_20727</name>
</gene>
<organism evidence="2 3">
    <name type="scientific">Pristionchus mayeri</name>
    <dbReference type="NCBI Taxonomy" id="1317129"/>
    <lineage>
        <taxon>Eukaryota</taxon>
        <taxon>Metazoa</taxon>
        <taxon>Ecdysozoa</taxon>
        <taxon>Nematoda</taxon>
        <taxon>Chromadorea</taxon>
        <taxon>Rhabditida</taxon>
        <taxon>Rhabditina</taxon>
        <taxon>Diplogasteromorpha</taxon>
        <taxon>Diplogasteroidea</taxon>
        <taxon>Neodiplogasteridae</taxon>
        <taxon>Pristionchus</taxon>
    </lineage>
</organism>
<comment type="caution">
    <text evidence="2">The sequence shown here is derived from an EMBL/GenBank/DDBJ whole genome shotgun (WGS) entry which is preliminary data.</text>
</comment>
<reference evidence="3" key="1">
    <citation type="submission" date="2022-10" db="EMBL/GenBank/DDBJ databases">
        <title>Genome assembly of Pristionchus species.</title>
        <authorList>
            <person name="Yoshida K."/>
            <person name="Sommer R.J."/>
        </authorList>
    </citation>
    <scope>NUCLEOTIDE SEQUENCE [LARGE SCALE GENOMIC DNA]</scope>
    <source>
        <strain evidence="3">RS5460</strain>
    </source>
</reference>
<feature type="non-terminal residue" evidence="2">
    <location>
        <position position="97"/>
    </location>
</feature>
<dbReference type="EMBL" id="BTRK01000004">
    <property type="protein sequence ID" value="GMR50532.1"/>
    <property type="molecule type" value="Genomic_DNA"/>
</dbReference>
<name>A0AAN5I3D0_9BILA</name>
<proteinExistence type="predicted"/>
<keyword evidence="3" id="KW-1185">Reference proteome</keyword>